<dbReference type="AlphaFoldDB" id="S1NXD9"/>
<gene>
    <name evidence="1" type="ORF">OMK_00347</name>
</gene>
<sequence>MKTPLEIIEYELAGVEKNIKKLGKPRFYQFKNKWWLNYWKGVRFGMLRIREMIQIEEVAE</sequence>
<dbReference type="Proteomes" id="UP000014127">
    <property type="component" value="Unassembled WGS sequence"/>
</dbReference>
<evidence type="ECO:0000313" key="2">
    <source>
        <dbReference type="Proteomes" id="UP000014127"/>
    </source>
</evidence>
<accession>S1NXD9</accession>
<evidence type="ECO:0000313" key="1">
    <source>
        <dbReference type="EMBL" id="EOT43789.1"/>
    </source>
</evidence>
<dbReference type="RefSeq" id="WP_016171571.1">
    <property type="nucleotide sequence ID" value="NZ_ASWK01000001.1"/>
</dbReference>
<dbReference type="EMBL" id="AHYR01000002">
    <property type="protein sequence ID" value="EOT43789.1"/>
    <property type="molecule type" value="Genomic_DNA"/>
</dbReference>
<name>S1NXD9_9ENTE</name>
<proteinExistence type="predicted"/>
<comment type="caution">
    <text evidence="1">The sequence shown here is derived from an EMBL/GenBank/DDBJ whole genome shotgun (WGS) entry which is preliminary data.</text>
</comment>
<keyword evidence="2" id="KW-1185">Reference proteome</keyword>
<reference evidence="1 2" key="1">
    <citation type="submission" date="2013-03" db="EMBL/GenBank/DDBJ databases">
        <title>The Genome Sequence of Enterococcus dispar ATCC_51266 (Illumina only assembly).</title>
        <authorList>
            <consortium name="The Broad Institute Genomics Platform"/>
            <consortium name="The Broad Institute Genome Sequencing Center for Infectious Disease"/>
            <person name="Earl A."/>
            <person name="Russ C."/>
            <person name="Gilmore M."/>
            <person name="Surin D."/>
            <person name="Walker B."/>
            <person name="Young S."/>
            <person name="Zeng Q."/>
            <person name="Gargeya S."/>
            <person name="Fitzgerald M."/>
            <person name="Haas B."/>
            <person name="Abouelleil A."/>
            <person name="Allen A.W."/>
            <person name="Alvarado L."/>
            <person name="Arachchi H.M."/>
            <person name="Berlin A.M."/>
            <person name="Chapman S.B."/>
            <person name="Gainer-Dewar J."/>
            <person name="Goldberg J."/>
            <person name="Griggs A."/>
            <person name="Gujja S."/>
            <person name="Hansen M."/>
            <person name="Howarth C."/>
            <person name="Imamovic A."/>
            <person name="Ireland A."/>
            <person name="Larimer J."/>
            <person name="McCowan C."/>
            <person name="Murphy C."/>
            <person name="Pearson M."/>
            <person name="Poon T.W."/>
            <person name="Priest M."/>
            <person name="Roberts A."/>
            <person name="Saif S."/>
            <person name="Shea T."/>
            <person name="Sisk P."/>
            <person name="Sykes S."/>
            <person name="Wortman J."/>
            <person name="Nusbaum C."/>
            <person name="Birren B."/>
        </authorList>
    </citation>
    <scope>NUCLEOTIDE SEQUENCE [LARGE SCALE GENOMIC DNA]</scope>
    <source>
        <strain evidence="1 2">ATCC 51266</strain>
    </source>
</reference>
<protein>
    <submittedName>
        <fullName evidence="1">Uncharacterized protein</fullName>
    </submittedName>
</protein>
<organism evidence="1 2">
    <name type="scientific">Enterococcus dispar ATCC 51266</name>
    <dbReference type="NCBI Taxonomy" id="1139219"/>
    <lineage>
        <taxon>Bacteria</taxon>
        <taxon>Bacillati</taxon>
        <taxon>Bacillota</taxon>
        <taxon>Bacilli</taxon>
        <taxon>Lactobacillales</taxon>
        <taxon>Enterococcaceae</taxon>
        <taxon>Enterococcus</taxon>
    </lineage>
</organism>
<dbReference type="HOGENOM" id="CLU_2934166_0_0_9"/>